<dbReference type="Gene3D" id="3.30.1370.50">
    <property type="entry name" value="R3H-like domain"/>
    <property type="match status" value="1"/>
</dbReference>
<evidence type="ECO:0000313" key="4">
    <source>
        <dbReference type="EMBL" id="CAH0371737.1"/>
    </source>
</evidence>
<evidence type="ECO:0000256" key="1">
    <source>
        <dbReference type="SAM" id="MobiDB-lite"/>
    </source>
</evidence>
<dbReference type="Proteomes" id="UP000789595">
    <property type="component" value="Unassembled WGS sequence"/>
</dbReference>
<feature type="domain" description="R3H" evidence="3">
    <location>
        <begin position="289"/>
        <end position="352"/>
    </location>
</feature>
<feature type="compositionally biased region" description="Pro residues" evidence="1">
    <location>
        <begin position="381"/>
        <end position="401"/>
    </location>
</feature>
<dbReference type="PROSITE" id="PS51061">
    <property type="entry name" value="R3H"/>
    <property type="match status" value="1"/>
</dbReference>
<organism evidence="4 5">
    <name type="scientific">Pelagomonas calceolata</name>
    <dbReference type="NCBI Taxonomy" id="35677"/>
    <lineage>
        <taxon>Eukaryota</taxon>
        <taxon>Sar</taxon>
        <taxon>Stramenopiles</taxon>
        <taxon>Ochrophyta</taxon>
        <taxon>Pelagophyceae</taxon>
        <taxon>Pelagomonadales</taxon>
        <taxon>Pelagomonadaceae</taxon>
        <taxon>Pelagomonas</taxon>
    </lineage>
</organism>
<reference evidence="4" key="1">
    <citation type="submission" date="2021-11" db="EMBL/GenBank/DDBJ databases">
        <authorList>
            <consortium name="Genoscope - CEA"/>
            <person name="William W."/>
        </authorList>
    </citation>
    <scope>NUCLEOTIDE SEQUENCE</scope>
</reference>
<feature type="region of interest" description="Disordered" evidence="1">
    <location>
        <begin position="86"/>
        <end position="111"/>
    </location>
</feature>
<dbReference type="SUPFAM" id="SSF46934">
    <property type="entry name" value="UBA-like"/>
    <property type="match status" value="1"/>
</dbReference>
<dbReference type="SMART" id="SM00393">
    <property type="entry name" value="R3H"/>
    <property type="match status" value="1"/>
</dbReference>
<feature type="compositionally biased region" description="Basic and acidic residues" evidence="1">
    <location>
        <begin position="100"/>
        <end position="111"/>
    </location>
</feature>
<gene>
    <name evidence="4" type="ORF">PECAL_3P16890</name>
</gene>
<feature type="region of interest" description="Disordered" evidence="1">
    <location>
        <begin position="136"/>
        <end position="185"/>
    </location>
</feature>
<feature type="compositionally biased region" description="Acidic residues" evidence="1">
    <location>
        <begin position="158"/>
        <end position="169"/>
    </location>
</feature>
<keyword evidence="5" id="KW-1185">Reference proteome</keyword>
<dbReference type="EMBL" id="CAKKNE010000003">
    <property type="protein sequence ID" value="CAH0371737.1"/>
    <property type="molecule type" value="Genomic_DNA"/>
</dbReference>
<proteinExistence type="predicted"/>
<dbReference type="InterPro" id="IPR009060">
    <property type="entry name" value="UBA-like_sf"/>
</dbReference>
<feature type="region of interest" description="Disordered" evidence="1">
    <location>
        <begin position="381"/>
        <end position="406"/>
    </location>
</feature>
<dbReference type="Pfam" id="PF01424">
    <property type="entry name" value="R3H"/>
    <property type="match status" value="1"/>
</dbReference>
<name>A0A8J2WWX5_9STRA</name>
<dbReference type="OrthoDB" id="207284at2759"/>
<dbReference type="SMART" id="SM00165">
    <property type="entry name" value="UBA"/>
    <property type="match status" value="1"/>
</dbReference>
<dbReference type="InterPro" id="IPR015940">
    <property type="entry name" value="UBA"/>
</dbReference>
<evidence type="ECO:0000259" key="2">
    <source>
        <dbReference type="PROSITE" id="PS50030"/>
    </source>
</evidence>
<dbReference type="InterPro" id="IPR001374">
    <property type="entry name" value="R3H_dom"/>
</dbReference>
<dbReference type="AlphaFoldDB" id="A0A8J2WWX5"/>
<evidence type="ECO:0000313" key="5">
    <source>
        <dbReference type="Proteomes" id="UP000789595"/>
    </source>
</evidence>
<sequence length="475" mass="51193">MASTTDWKQLPDSVVDPITLEPINELRVEPFKINQHYFDGEALAAYLVASSTFENPLDRKALTRDDCQRLDAHLARNKLERLGVERERRAAQRRATRAARRAEDEAAAAERRRADAARATAAALLDALYARRPRRRQRGPAVIDDDEIPPDVLASAQNDDDAAPADEDFPALGGGAAPPFRRGQHAAAPEAFPALNGRAATGGGGDWYASIAATRVADDERRAAAAAREADAAAAADAAYGARAAAYGVPTQRRDLASGIAAVGRRSSLKHAAAQLWSDELLTWARKDPRRVKRLEKELGAFVADSRRTAHSLRPMRRAERRKTHAVCEVYGVGTRSYDRSPERHIRILREPGAPAPALPDVLLSEAAALPAVSVLPEPAPALPEAPPSPPKPPRAPPRPPSYDQYVHNRPHAAQTALLGAQLAQEDTGAVDRLAAMGFSRRACEAALLNAGQDETAAVELLLTRSTEELLGVTV</sequence>
<dbReference type="CDD" id="cd02325">
    <property type="entry name" value="R3H"/>
    <property type="match status" value="1"/>
</dbReference>
<feature type="domain" description="UBA" evidence="2">
    <location>
        <begin position="425"/>
        <end position="465"/>
    </location>
</feature>
<accession>A0A8J2WWX5</accession>
<dbReference type="InterPro" id="IPR036867">
    <property type="entry name" value="R3H_dom_sf"/>
</dbReference>
<protein>
    <recommendedName>
        <fullName evidence="6">UBA domain-containing protein</fullName>
    </recommendedName>
</protein>
<evidence type="ECO:0000259" key="3">
    <source>
        <dbReference type="PROSITE" id="PS51061"/>
    </source>
</evidence>
<dbReference type="GO" id="GO:0003676">
    <property type="term" value="F:nucleic acid binding"/>
    <property type="evidence" value="ECO:0007669"/>
    <property type="project" value="UniProtKB-UniRule"/>
</dbReference>
<dbReference type="Gene3D" id="1.10.8.10">
    <property type="entry name" value="DNA helicase RuvA subunit, C-terminal domain"/>
    <property type="match status" value="1"/>
</dbReference>
<dbReference type="SUPFAM" id="SSF82708">
    <property type="entry name" value="R3H domain"/>
    <property type="match status" value="1"/>
</dbReference>
<dbReference type="Pfam" id="PF00627">
    <property type="entry name" value="UBA"/>
    <property type="match status" value="1"/>
</dbReference>
<comment type="caution">
    <text evidence="4">The sequence shown here is derived from an EMBL/GenBank/DDBJ whole genome shotgun (WGS) entry which is preliminary data.</text>
</comment>
<evidence type="ECO:0008006" key="6">
    <source>
        <dbReference type="Google" id="ProtNLM"/>
    </source>
</evidence>
<dbReference type="PROSITE" id="PS50030">
    <property type="entry name" value="UBA"/>
    <property type="match status" value="1"/>
</dbReference>